<dbReference type="Gene3D" id="3.30.559.10">
    <property type="entry name" value="Chloramphenicol acetyltransferase-like domain"/>
    <property type="match status" value="1"/>
</dbReference>
<dbReference type="Pfam" id="PF07247">
    <property type="entry name" value="AATase"/>
    <property type="match status" value="2"/>
</dbReference>
<dbReference type="Proteomes" id="UP000824998">
    <property type="component" value="Unassembled WGS sequence"/>
</dbReference>
<dbReference type="PANTHER" id="PTHR28037">
    <property type="entry name" value="ALCOHOL O-ACETYLTRANSFERASE 1-RELATED"/>
    <property type="match status" value="1"/>
</dbReference>
<evidence type="ECO:0008006" key="3">
    <source>
        <dbReference type="Google" id="ProtNLM"/>
    </source>
</evidence>
<dbReference type="EMBL" id="MU251393">
    <property type="protein sequence ID" value="KAG9237101.1"/>
    <property type="molecule type" value="Genomic_DNA"/>
</dbReference>
<protein>
    <recommendedName>
        <fullName evidence="3">Alcohol acetyltransferase</fullName>
    </recommendedName>
</protein>
<comment type="caution">
    <text evidence="1">The sequence shown here is derived from an EMBL/GenBank/DDBJ whole genome shotgun (WGS) entry which is preliminary data.</text>
</comment>
<accession>A0A9P7YP74</accession>
<name>A0A9P7YP74_9HELO</name>
<dbReference type="InterPro" id="IPR010828">
    <property type="entry name" value="Atf2/Sli1-like"/>
</dbReference>
<dbReference type="InterPro" id="IPR052058">
    <property type="entry name" value="Alcohol_O-acetyltransferase"/>
</dbReference>
<organism evidence="1 2">
    <name type="scientific">Amylocarpus encephaloides</name>
    <dbReference type="NCBI Taxonomy" id="45428"/>
    <lineage>
        <taxon>Eukaryota</taxon>
        <taxon>Fungi</taxon>
        <taxon>Dikarya</taxon>
        <taxon>Ascomycota</taxon>
        <taxon>Pezizomycotina</taxon>
        <taxon>Leotiomycetes</taxon>
        <taxon>Helotiales</taxon>
        <taxon>Helotiales incertae sedis</taxon>
        <taxon>Amylocarpus</taxon>
    </lineage>
</organism>
<dbReference type="PANTHER" id="PTHR28037:SF1">
    <property type="entry name" value="ALCOHOL O-ACETYLTRANSFERASE 1-RELATED"/>
    <property type="match status" value="1"/>
</dbReference>
<evidence type="ECO:0000313" key="1">
    <source>
        <dbReference type="EMBL" id="KAG9237101.1"/>
    </source>
</evidence>
<proteinExistence type="predicted"/>
<dbReference type="OrthoDB" id="2150604at2759"/>
<keyword evidence="2" id="KW-1185">Reference proteome</keyword>
<dbReference type="GO" id="GO:0008080">
    <property type="term" value="F:N-acetyltransferase activity"/>
    <property type="evidence" value="ECO:0007669"/>
    <property type="project" value="TreeGrafter"/>
</dbReference>
<gene>
    <name evidence="1" type="ORF">BJ875DRAFT_454592</name>
</gene>
<reference evidence="1" key="1">
    <citation type="journal article" date="2021" name="IMA Fungus">
        <title>Genomic characterization of three marine fungi, including Emericellopsis atlantica sp. nov. with signatures of a generalist lifestyle and marine biomass degradation.</title>
        <authorList>
            <person name="Hagestad O.C."/>
            <person name="Hou L."/>
            <person name="Andersen J.H."/>
            <person name="Hansen E.H."/>
            <person name="Altermark B."/>
            <person name="Li C."/>
            <person name="Kuhnert E."/>
            <person name="Cox R.J."/>
            <person name="Crous P.W."/>
            <person name="Spatafora J.W."/>
            <person name="Lail K."/>
            <person name="Amirebrahimi M."/>
            <person name="Lipzen A."/>
            <person name="Pangilinan J."/>
            <person name="Andreopoulos W."/>
            <person name="Hayes R.D."/>
            <person name="Ng V."/>
            <person name="Grigoriev I.V."/>
            <person name="Jackson S.A."/>
            <person name="Sutton T.D.S."/>
            <person name="Dobson A.D.W."/>
            <person name="Rama T."/>
        </authorList>
    </citation>
    <scope>NUCLEOTIDE SEQUENCE</scope>
    <source>
        <strain evidence="1">TRa018bII</strain>
    </source>
</reference>
<evidence type="ECO:0000313" key="2">
    <source>
        <dbReference type="Proteomes" id="UP000824998"/>
    </source>
</evidence>
<dbReference type="SUPFAM" id="SSF52777">
    <property type="entry name" value="CoA-dependent acyltransferases"/>
    <property type="match status" value="2"/>
</dbReference>
<dbReference type="AlphaFoldDB" id="A0A9P7YP74"/>
<sequence>MDTQVVPAGVIARYFAARNTRGIYRSFAGSGVYTLPLNPEASQFTELLQYALAKTIARHPALCFGLVDKSGASEAHFVRLHQIEWDDVVELQTSSGPVEKQDEVLERHMEIAHNHIWQDQTIKPGWKIIVIRHANPEENFKSRVDLIWPCHHALADGGSGAAFHKTFHQHLSEGLKSPSNTSRWPHPIPPTTPLPITIEEACPLPPNASLAVSKPEFHPPWLAKPPSLSPYATRVLLLTIPNPQVATALKKCRSLHITMTSLLHSLILLYLSRTLPPSDANAFRSCTPYSMRRFSGISDDELVNHISFITSYWDPAAITALRSVAGMEGKREEDDALRRVGTQLQSEIKDELSRVPEAGCGILLALAPIKDLDAYLKEKLRVRGDSYEVSNIGLVTIRGNPTDEGDGVKVEKLAFSQCAMVAGAVIGCSVASLAGGPMMVSLTWQEGIVGEDVVRGLREWIGRRFEGFRG</sequence>
<dbReference type="InterPro" id="IPR023213">
    <property type="entry name" value="CAT-like_dom_sf"/>
</dbReference>